<dbReference type="EC" id="2.5.1.129" evidence="7"/>
<proteinExistence type="inferred from homology"/>
<dbReference type="GO" id="GO:0016831">
    <property type="term" value="F:carboxy-lyase activity"/>
    <property type="evidence" value="ECO:0007669"/>
    <property type="project" value="TreeGrafter"/>
</dbReference>
<dbReference type="InterPro" id="IPR003382">
    <property type="entry name" value="Flavoprotein"/>
</dbReference>
<keyword evidence="10" id="KW-1185">Reference proteome</keyword>
<evidence type="ECO:0000256" key="5">
    <source>
        <dbReference type="ARBA" id="ARBA00050612"/>
    </source>
</evidence>
<feature type="binding site" evidence="7">
    <location>
        <position position="154"/>
    </location>
    <ligand>
        <name>dimethylallyl phosphate</name>
        <dbReference type="ChEBI" id="CHEBI:88052"/>
    </ligand>
</feature>
<feature type="binding site" evidence="7">
    <location>
        <begin position="89"/>
        <end position="92"/>
    </location>
    <ligand>
        <name>FMN</name>
        <dbReference type="ChEBI" id="CHEBI:58210"/>
    </ligand>
</feature>
<gene>
    <name evidence="7" type="primary">ubiX</name>
    <name evidence="9" type="ORF">SAMN02949497_1846</name>
</gene>
<keyword evidence="1 7" id="KW-0637">Prenyltransferase</keyword>
<feature type="domain" description="Flavoprotein" evidence="8">
    <location>
        <begin position="3"/>
        <end position="166"/>
    </location>
</feature>
<sequence>MNKRLVIGMTGATGAVYGQRLLEVLRDLGGWETHLVVSAAGALNVFHELGMKRREIHALADVVHDIDDIAASIASGAFKTEGMVIAPCSMKTLAAVAHGFGDNLISRAADVALKERRRLVVVPRETPLNLAHIRNMAAVTEMGGIIYPPLPAFYGGAKTLPALIDETVGRILGLFGIEVGLYTSWEGLGGPGREPV</sequence>
<protein>
    <recommendedName>
        <fullName evidence="7">Flavin prenyltransferase UbiX</fullName>
        <ecNumber evidence="7">2.5.1.129</ecNumber>
    </recommendedName>
</protein>
<dbReference type="Proteomes" id="UP000192923">
    <property type="component" value="Unassembled WGS sequence"/>
</dbReference>
<dbReference type="NCBIfam" id="TIGR00421">
    <property type="entry name" value="ubiX_pad"/>
    <property type="match status" value="1"/>
</dbReference>
<name>A0A1Y6CV79_9GAMM</name>
<dbReference type="InterPro" id="IPR036551">
    <property type="entry name" value="Flavin_trans-like"/>
</dbReference>
<comment type="function">
    <text evidence="7">Flavin prenyltransferase that catalyzes the synthesis of the prenylated FMN cofactor (prenyl-FMN) for 4-hydroxy-3-polyprenylbenzoic acid decarboxylase UbiD. The prenyltransferase is metal-independent and links a dimethylallyl moiety from dimethylallyl monophosphate (DMAP) to the flavin N5 and C6 atoms of FMN.</text>
</comment>
<reference evidence="9 10" key="1">
    <citation type="submission" date="2016-12" db="EMBL/GenBank/DDBJ databases">
        <authorList>
            <person name="Song W.-J."/>
            <person name="Kurnit D.M."/>
        </authorList>
    </citation>
    <scope>NUCLEOTIDE SEQUENCE [LARGE SCALE GENOMIC DNA]</scope>
    <source>
        <strain evidence="9 10">175</strain>
    </source>
</reference>
<comment type="caution">
    <text evidence="7">Lacks conserved residue(s) required for the propagation of feature annotation.</text>
</comment>
<evidence type="ECO:0000259" key="8">
    <source>
        <dbReference type="Pfam" id="PF02441"/>
    </source>
</evidence>
<organism evidence="9 10">
    <name type="scientific">Methylomagnum ishizawai</name>
    <dbReference type="NCBI Taxonomy" id="1760988"/>
    <lineage>
        <taxon>Bacteria</taxon>
        <taxon>Pseudomonadati</taxon>
        <taxon>Pseudomonadota</taxon>
        <taxon>Gammaproteobacteria</taxon>
        <taxon>Methylococcales</taxon>
        <taxon>Methylococcaceae</taxon>
        <taxon>Methylomagnum</taxon>
    </lineage>
</organism>
<dbReference type="InterPro" id="IPR004507">
    <property type="entry name" value="UbiX-like"/>
</dbReference>
<evidence type="ECO:0000256" key="2">
    <source>
        <dbReference type="ARBA" id="ARBA00022630"/>
    </source>
</evidence>
<dbReference type="PANTHER" id="PTHR43374">
    <property type="entry name" value="FLAVIN PRENYLTRANSFERASE"/>
    <property type="match status" value="1"/>
</dbReference>
<feature type="binding site" evidence="7">
    <location>
        <position position="124"/>
    </location>
    <ligand>
        <name>FMN</name>
        <dbReference type="ChEBI" id="CHEBI:58210"/>
    </ligand>
</feature>
<evidence type="ECO:0000313" key="9">
    <source>
        <dbReference type="EMBL" id="SMF94528.1"/>
    </source>
</evidence>
<dbReference type="NCBIfam" id="NF004685">
    <property type="entry name" value="PRK06029.1"/>
    <property type="match status" value="1"/>
</dbReference>
<keyword evidence="4 7" id="KW-0808">Transferase</keyword>
<keyword evidence="2 7" id="KW-0285">Flavoprotein</keyword>
<feature type="binding site" evidence="7">
    <location>
        <position position="38"/>
    </location>
    <ligand>
        <name>FMN</name>
        <dbReference type="ChEBI" id="CHEBI:58210"/>
    </ligand>
</feature>
<dbReference type="GO" id="GO:0106141">
    <property type="term" value="F:flavin prenyltransferase activity"/>
    <property type="evidence" value="ECO:0007669"/>
    <property type="project" value="UniProtKB-EC"/>
</dbReference>
<evidence type="ECO:0000256" key="7">
    <source>
        <dbReference type="HAMAP-Rule" id="MF_01984"/>
    </source>
</evidence>
<dbReference type="Pfam" id="PF02441">
    <property type="entry name" value="Flavoprotein"/>
    <property type="match status" value="1"/>
</dbReference>
<evidence type="ECO:0000256" key="6">
    <source>
        <dbReference type="ARBA" id="ARBA00060793"/>
    </source>
</evidence>
<dbReference type="FunFam" id="3.40.50.1950:FF:000001">
    <property type="entry name" value="Flavin prenyltransferase UbiX"/>
    <property type="match status" value="1"/>
</dbReference>
<evidence type="ECO:0000313" key="10">
    <source>
        <dbReference type="Proteomes" id="UP000192923"/>
    </source>
</evidence>
<feature type="binding site" evidence="7">
    <location>
        <begin position="11"/>
        <end position="13"/>
    </location>
    <ligand>
        <name>FMN</name>
        <dbReference type="ChEBI" id="CHEBI:58210"/>
    </ligand>
</feature>
<dbReference type="PANTHER" id="PTHR43374:SF1">
    <property type="entry name" value="FLAVIN PRENYLTRANSFERASE PAD1, MITOCHONDRIAL"/>
    <property type="match status" value="1"/>
</dbReference>
<accession>A0A1Y6CV79</accession>
<evidence type="ECO:0000256" key="4">
    <source>
        <dbReference type="ARBA" id="ARBA00022679"/>
    </source>
</evidence>
<evidence type="ECO:0000256" key="3">
    <source>
        <dbReference type="ARBA" id="ARBA00022643"/>
    </source>
</evidence>
<comment type="similarity">
    <text evidence="6 7">Belongs to the UbiX/PAD1 family.</text>
</comment>
<dbReference type="EMBL" id="FXAM01000001">
    <property type="protein sequence ID" value="SMF94528.1"/>
    <property type="molecule type" value="Genomic_DNA"/>
</dbReference>
<dbReference type="AlphaFoldDB" id="A0A1Y6CV79"/>
<dbReference type="OrthoDB" id="9781577at2"/>
<comment type="catalytic activity">
    <reaction evidence="5 7">
        <text>dimethylallyl phosphate + FMNH2 = prenylated FMNH2 + phosphate</text>
        <dbReference type="Rhea" id="RHEA:37743"/>
        <dbReference type="ChEBI" id="CHEBI:43474"/>
        <dbReference type="ChEBI" id="CHEBI:57618"/>
        <dbReference type="ChEBI" id="CHEBI:87467"/>
        <dbReference type="ChEBI" id="CHEBI:88052"/>
        <dbReference type="EC" id="2.5.1.129"/>
    </reaction>
</comment>
<dbReference type="Gene3D" id="3.40.50.1950">
    <property type="entry name" value="Flavin prenyltransferase-like"/>
    <property type="match status" value="1"/>
</dbReference>
<dbReference type="STRING" id="1760988.SAMN02949497_1846"/>
<dbReference type="HAMAP" id="MF_01984">
    <property type="entry name" value="ubiX_pad"/>
    <property type="match status" value="1"/>
</dbReference>
<keyword evidence="3 7" id="KW-0288">FMN</keyword>
<dbReference type="RefSeq" id="WP_085211992.1">
    <property type="nucleotide sequence ID" value="NZ_FXAM01000001.1"/>
</dbReference>
<evidence type="ECO:0000256" key="1">
    <source>
        <dbReference type="ARBA" id="ARBA00022602"/>
    </source>
</evidence>
<dbReference type="SUPFAM" id="SSF52507">
    <property type="entry name" value="Homo-oligomeric flavin-containing Cys decarboxylases, HFCD"/>
    <property type="match status" value="1"/>
</dbReference>
<feature type="binding site" evidence="7">
    <location>
        <position position="170"/>
    </location>
    <ligand>
        <name>dimethylallyl phosphate</name>
        <dbReference type="ChEBI" id="CHEBI:88052"/>
    </ligand>
</feature>